<organism evidence="1 2">
    <name type="scientific">Larimichthys crocea</name>
    <name type="common">Large yellow croaker</name>
    <name type="synonym">Pseudosciaena crocea</name>
    <dbReference type="NCBI Taxonomy" id="215358"/>
    <lineage>
        <taxon>Eukaryota</taxon>
        <taxon>Metazoa</taxon>
        <taxon>Chordata</taxon>
        <taxon>Craniata</taxon>
        <taxon>Vertebrata</taxon>
        <taxon>Euteleostomi</taxon>
        <taxon>Actinopterygii</taxon>
        <taxon>Neopterygii</taxon>
        <taxon>Teleostei</taxon>
        <taxon>Neoteleostei</taxon>
        <taxon>Acanthomorphata</taxon>
        <taxon>Eupercaria</taxon>
        <taxon>Sciaenidae</taxon>
        <taxon>Larimichthys</taxon>
    </lineage>
</organism>
<keyword evidence="2" id="KW-1185">Reference proteome</keyword>
<sequence>MDPLGARSQFVDVQSLPTWQQQLGEDGEKTPLDQSDSLLGQQAFPSPFPFRPDINCKIILFSGDVALLNCTSIVNTSNESLNDKNPVS</sequence>
<comment type="caution">
    <text evidence="1">The sequence shown here is derived from an EMBL/GenBank/DDBJ whole genome shotgun (WGS) entry which is preliminary data.</text>
</comment>
<protein>
    <submittedName>
        <fullName evidence="1">Uncharacterized protein</fullName>
    </submittedName>
</protein>
<gene>
    <name evidence="1" type="ORF">E3U43_016680</name>
</gene>
<evidence type="ECO:0000313" key="2">
    <source>
        <dbReference type="Proteomes" id="UP000793456"/>
    </source>
</evidence>
<dbReference type="Proteomes" id="UP000793456">
    <property type="component" value="Chromosome XIX"/>
</dbReference>
<dbReference type="EMBL" id="CM011692">
    <property type="protein sequence ID" value="TMS06921.1"/>
    <property type="molecule type" value="Genomic_DNA"/>
</dbReference>
<name>A0ACD3QI33_LARCR</name>
<reference evidence="1" key="1">
    <citation type="submission" date="2018-11" db="EMBL/GenBank/DDBJ databases">
        <title>The sequence and de novo assembly of Larimichthys crocea genome using PacBio and Hi-C technologies.</title>
        <authorList>
            <person name="Xu P."/>
            <person name="Chen B."/>
            <person name="Zhou Z."/>
            <person name="Ke Q."/>
            <person name="Wu Y."/>
            <person name="Bai H."/>
            <person name="Pu F."/>
        </authorList>
    </citation>
    <scope>NUCLEOTIDE SEQUENCE</scope>
    <source>
        <tissue evidence="1">Muscle</tissue>
    </source>
</reference>
<accession>A0ACD3QI33</accession>
<evidence type="ECO:0000313" key="1">
    <source>
        <dbReference type="EMBL" id="TMS06921.1"/>
    </source>
</evidence>
<proteinExistence type="predicted"/>